<reference evidence="4 6" key="2">
    <citation type="journal article" date="2019" name="Nat. Microbiol.">
        <title>Wide diversity of methane and short-chain alkane metabolisms in uncultured archaea.</title>
        <authorList>
            <person name="Borrel G."/>
            <person name="Adam P.S."/>
            <person name="McKay L.J."/>
            <person name="Chen L.X."/>
            <person name="Sierra-Garcia I.N."/>
            <person name="Sieber C.M."/>
            <person name="Letourneur Q."/>
            <person name="Ghozlane A."/>
            <person name="Andersen G.L."/>
            <person name="Li W.J."/>
            <person name="Hallam S.J."/>
            <person name="Muyzer G."/>
            <person name="de Oliveira V.M."/>
            <person name="Inskeep W.P."/>
            <person name="Banfield J.F."/>
            <person name="Gribaldo S."/>
        </authorList>
    </citation>
    <scope>NUCLEOTIDE SEQUENCE [LARGE SCALE GENOMIC DNA]</scope>
    <source>
        <strain evidence="4">NM4</strain>
    </source>
</reference>
<dbReference type="GO" id="GO:0051536">
    <property type="term" value="F:iron-sulfur cluster binding"/>
    <property type="evidence" value="ECO:0007669"/>
    <property type="project" value="InterPro"/>
</dbReference>
<dbReference type="RefSeq" id="WP_125670980.1">
    <property type="nucleotide sequence ID" value="NZ_RCOS01000066.1"/>
</dbReference>
<dbReference type="EMBL" id="RCOS01000066">
    <property type="protein sequence ID" value="RSN75942.1"/>
    <property type="molecule type" value="Genomic_DNA"/>
</dbReference>
<feature type="domain" description="NADH:ubiquinone oxidoreductase-like 20kDa subunit" evidence="2">
    <location>
        <begin position="12"/>
        <end position="146"/>
    </location>
</feature>
<dbReference type="PANTHER" id="PTHR42845">
    <property type="entry name" value="COENZYME F420-REDUCING HYDROGENASE, GAMMA SUBUNIT"/>
    <property type="match status" value="1"/>
</dbReference>
<evidence type="ECO:0000313" key="4">
    <source>
        <dbReference type="EMBL" id="RZN62462.1"/>
    </source>
</evidence>
<comment type="caution">
    <text evidence="3">The sequence shown here is derived from an EMBL/GenBank/DDBJ whole genome shotgun (WGS) entry which is preliminary data.</text>
</comment>
<evidence type="ECO:0000313" key="3">
    <source>
        <dbReference type="EMBL" id="RSN75942.1"/>
    </source>
</evidence>
<dbReference type="OrthoDB" id="37913at2157"/>
<evidence type="ECO:0000313" key="5">
    <source>
        <dbReference type="Proteomes" id="UP000277582"/>
    </source>
</evidence>
<dbReference type="GO" id="GO:0016491">
    <property type="term" value="F:oxidoreductase activity"/>
    <property type="evidence" value="ECO:0007669"/>
    <property type="project" value="UniProtKB-KW"/>
</dbReference>
<dbReference type="InterPro" id="IPR051349">
    <property type="entry name" value="Hydrogenase_assoc-protein"/>
</dbReference>
<organism evidence="3 5">
    <name type="scientific">Candidatus Methanodesulfokora washburnensis</name>
    <dbReference type="NCBI Taxonomy" id="2478471"/>
    <lineage>
        <taxon>Archaea</taxon>
        <taxon>Thermoproteota</taxon>
        <taxon>Candidatus Korarchaeia</taxon>
        <taxon>Candidatus Korarchaeia incertae sedis</taxon>
        <taxon>Candidatus Methanodesulfokora</taxon>
    </lineage>
</organism>
<dbReference type="AlphaFoldDB" id="A0A3R9R6I7"/>
<gene>
    <name evidence="3" type="ORF">D6D85_05245</name>
    <name evidence="4" type="ORF">EF810_02595</name>
</gene>
<evidence type="ECO:0000256" key="1">
    <source>
        <dbReference type="ARBA" id="ARBA00023002"/>
    </source>
</evidence>
<dbReference type="Gene3D" id="3.40.50.700">
    <property type="entry name" value="NADH:ubiquinone oxidoreductase-like, 20kDa subunit"/>
    <property type="match status" value="1"/>
</dbReference>
<accession>A0A3R9R6I7</accession>
<protein>
    <submittedName>
        <fullName evidence="3">Hydrogenase</fullName>
    </submittedName>
</protein>
<dbReference type="EMBL" id="RXII01000046">
    <property type="protein sequence ID" value="RZN62462.1"/>
    <property type="molecule type" value="Genomic_DNA"/>
</dbReference>
<dbReference type="Proteomes" id="UP000277582">
    <property type="component" value="Unassembled WGS sequence"/>
</dbReference>
<name>A0A3R9R6I7_9CREN</name>
<evidence type="ECO:0000259" key="2">
    <source>
        <dbReference type="Pfam" id="PF01058"/>
    </source>
</evidence>
<dbReference type="PANTHER" id="PTHR42845:SF3">
    <property type="entry name" value="CYTOSOLIC NIFE-HYDROGENASE, DELTA SUBUNIT"/>
    <property type="match status" value="1"/>
</dbReference>
<proteinExistence type="predicted"/>
<dbReference type="SUPFAM" id="SSF56770">
    <property type="entry name" value="HydA/Nqo6-like"/>
    <property type="match status" value="1"/>
</dbReference>
<dbReference type="InterPro" id="IPR006137">
    <property type="entry name" value="NADH_UbQ_OxRdtase-like_20kDa"/>
</dbReference>
<evidence type="ECO:0000313" key="6">
    <source>
        <dbReference type="Proteomes" id="UP000316217"/>
    </source>
</evidence>
<dbReference type="Pfam" id="PF01058">
    <property type="entry name" value="Oxidored_q6"/>
    <property type="match status" value="1"/>
</dbReference>
<keyword evidence="5" id="KW-1185">Reference proteome</keyword>
<dbReference type="InterPro" id="IPR037024">
    <property type="entry name" value="NiFe_Hase_small_N_sf"/>
</dbReference>
<sequence>MKTLGVFELTGCGGCALNIVFLYNKLFDIVSIYEIKEFHMVSSYREDGPVDIALVSGSVSTQRDLDTLKYAREHSRFLMAIGTCATHGNMQSSVEGDIKKKLESIGIEDNYMNALNSKPIVEYVKVDFALPGCPYDKDELYQALMLLAKGVEPVYKDYPVCVECKLNEYECVLVKRGIPCLGPLTVGGCNAICLRSGVGCIGCRGPLPKGANPASEARILRELGYDDEYIHKKFKTFGGGELKW</sequence>
<reference evidence="3 5" key="1">
    <citation type="submission" date="2018-10" db="EMBL/GenBank/DDBJ databases">
        <title>Co-occurring genomic capacity for anaerobic methane metabolism and dissimilatory sulfite reduction discovered in the Korarchaeota.</title>
        <authorList>
            <person name="Mckay L.J."/>
            <person name="Dlakic M."/>
            <person name="Fields M.W."/>
            <person name="Delmont T.O."/>
            <person name="Eren A.M."/>
            <person name="Jay Z.J."/>
            <person name="Klingelsmith K.B."/>
            <person name="Rusch D.B."/>
            <person name="Inskeep W.P."/>
        </authorList>
    </citation>
    <scope>NUCLEOTIDE SEQUENCE [LARGE SCALE GENOMIC DNA]</scope>
    <source>
        <strain evidence="3 5">MDKW</strain>
    </source>
</reference>
<keyword evidence="1" id="KW-0560">Oxidoreductase</keyword>
<dbReference type="Proteomes" id="UP000316217">
    <property type="component" value="Unassembled WGS sequence"/>
</dbReference>